<keyword evidence="2" id="KW-0732">Signal</keyword>
<evidence type="ECO:0000313" key="5">
    <source>
        <dbReference type="Proteomes" id="UP000232149"/>
    </source>
</evidence>
<feature type="transmembrane region" description="Helical" evidence="1">
    <location>
        <begin position="221"/>
        <end position="243"/>
    </location>
</feature>
<evidence type="ECO:0000256" key="2">
    <source>
        <dbReference type="SAM" id="SignalP"/>
    </source>
</evidence>
<dbReference type="AlphaFoldDB" id="A0A2M9YU05"/>
<proteinExistence type="predicted"/>
<comment type="caution">
    <text evidence="3">The sequence shown here is derived from an EMBL/GenBank/DDBJ whole genome shotgun (WGS) entry which is preliminary data.</text>
</comment>
<sequence length="274" mass="31798">MKRFSILSVLFFFLTQTSQAQTSNFSQRMESLKRFLGDPTTVEKTWLIESIPVLKKEEESRLELYLKKILTSKLEGKNFPSKDSLKLELKQIPNLGGLRIRNQKSELFHIVTFGNDFPNFSQIRTFPVGNYYIDFYLGRQGGIPSVEFPKTGLGASFYYFSEDETLLYSQTTSEWKIPDSQSIGELNSYFKSKSSQCQGCDRLRLLDGTLFFFPSQNAFSFWTRFALGGFLVLSAFFLTIFFFRNFLVRNRETLRKAMQAQKTLDQEKKSILSK</sequence>
<name>A0A2M9YU05_9LEPT</name>
<gene>
    <name evidence="4" type="ORF">CH376_00965</name>
    <name evidence="3" type="ORF">CH380_00410</name>
</gene>
<keyword evidence="1" id="KW-1133">Transmembrane helix</keyword>
<feature type="signal peptide" evidence="2">
    <location>
        <begin position="1"/>
        <end position="20"/>
    </location>
</feature>
<dbReference type="Proteomes" id="UP000232188">
    <property type="component" value="Unassembled WGS sequence"/>
</dbReference>
<dbReference type="RefSeq" id="WP_100783763.1">
    <property type="nucleotide sequence ID" value="NZ_NPDU01000002.1"/>
</dbReference>
<keyword evidence="1" id="KW-0472">Membrane</keyword>
<evidence type="ECO:0000313" key="4">
    <source>
        <dbReference type="EMBL" id="PJZ63720.1"/>
    </source>
</evidence>
<keyword evidence="1" id="KW-0812">Transmembrane</keyword>
<dbReference type="Proteomes" id="UP000232149">
    <property type="component" value="Unassembled WGS sequence"/>
</dbReference>
<reference evidence="5 6" key="1">
    <citation type="submission" date="2017-07" db="EMBL/GenBank/DDBJ databases">
        <title>Leptospira spp. isolated from tropical soils.</title>
        <authorList>
            <person name="Thibeaux R."/>
            <person name="Iraola G."/>
            <person name="Ferres I."/>
            <person name="Bierque E."/>
            <person name="Girault D."/>
            <person name="Soupe-Gilbert M.-E."/>
            <person name="Picardeau M."/>
            <person name="Goarant C."/>
        </authorList>
    </citation>
    <scope>NUCLEOTIDE SEQUENCE [LARGE SCALE GENOMIC DNA]</scope>
    <source>
        <strain evidence="3 6">FH2-B-C1</strain>
        <strain evidence="4 5">FH2-B-D1</strain>
    </source>
</reference>
<evidence type="ECO:0000256" key="1">
    <source>
        <dbReference type="SAM" id="Phobius"/>
    </source>
</evidence>
<dbReference type="EMBL" id="NPDV01000001">
    <property type="protein sequence ID" value="PJZ55018.1"/>
    <property type="molecule type" value="Genomic_DNA"/>
</dbReference>
<dbReference type="EMBL" id="NPDU01000002">
    <property type="protein sequence ID" value="PJZ63720.1"/>
    <property type="molecule type" value="Genomic_DNA"/>
</dbReference>
<evidence type="ECO:0000313" key="6">
    <source>
        <dbReference type="Proteomes" id="UP000232188"/>
    </source>
</evidence>
<organism evidence="3 6">
    <name type="scientific">Leptospira adleri</name>
    <dbReference type="NCBI Taxonomy" id="2023186"/>
    <lineage>
        <taxon>Bacteria</taxon>
        <taxon>Pseudomonadati</taxon>
        <taxon>Spirochaetota</taxon>
        <taxon>Spirochaetia</taxon>
        <taxon>Leptospirales</taxon>
        <taxon>Leptospiraceae</taxon>
        <taxon>Leptospira</taxon>
    </lineage>
</organism>
<accession>A0A2M9YU05</accession>
<keyword evidence="5" id="KW-1185">Reference proteome</keyword>
<protein>
    <submittedName>
        <fullName evidence="3">Uncharacterized protein</fullName>
    </submittedName>
</protein>
<feature type="chain" id="PRO_5014980917" evidence="2">
    <location>
        <begin position="21"/>
        <end position="274"/>
    </location>
</feature>
<evidence type="ECO:0000313" key="3">
    <source>
        <dbReference type="EMBL" id="PJZ55018.1"/>
    </source>
</evidence>